<dbReference type="RefSeq" id="WP_146392576.1">
    <property type="nucleotide sequence ID" value="NZ_SJPK01000009.1"/>
</dbReference>
<dbReference type="InterPro" id="IPR010775">
    <property type="entry name" value="DUF1365"/>
</dbReference>
<dbReference type="Pfam" id="PF07103">
    <property type="entry name" value="DUF1365"/>
    <property type="match status" value="1"/>
</dbReference>
<protein>
    <recommendedName>
        <fullName evidence="4">DUF1365 domain-containing protein</fullName>
    </recommendedName>
</protein>
<proteinExistence type="predicted"/>
<reference evidence="2 3" key="1">
    <citation type="submission" date="2019-02" db="EMBL/GenBank/DDBJ databases">
        <title>Deep-cultivation of Planctomycetes and their phenomic and genomic characterization uncovers novel biology.</title>
        <authorList>
            <person name="Wiegand S."/>
            <person name="Jogler M."/>
            <person name="Boedeker C."/>
            <person name="Pinto D."/>
            <person name="Vollmers J."/>
            <person name="Rivas-Marin E."/>
            <person name="Kohn T."/>
            <person name="Peeters S.H."/>
            <person name="Heuer A."/>
            <person name="Rast P."/>
            <person name="Oberbeckmann S."/>
            <person name="Bunk B."/>
            <person name="Jeske O."/>
            <person name="Meyerdierks A."/>
            <person name="Storesund J.E."/>
            <person name="Kallscheuer N."/>
            <person name="Luecker S."/>
            <person name="Lage O.M."/>
            <person name="Pohl T."/>
            <person name="Merkel B.J."/>
            <person name="Hornburger P."/>
            <person name="Mueller R.-W."/>
            <person name="Bruemmer F."/>
            <person name="Labrenz M."/>
            <person name="Spormann A.M."/>
            <person name="Op Den Camp H."/>
            <person name="Overmann J."/>
            <person name="Amann R."/>
            <person name="Jetten M.S.M."/>
            <person name="Mascher T."/>
            <person name="Medema M.H."/>
            <person name="Devos D.P."/>
            <person name="Kaster A.-K."/>
            <person name="Ovreas L."/>
            <person name="Rohde M."/>
            <person name="Galperin M.Y."/>
            <person name="Jogler C."/>
        </authorList>
    </citation>
    <scope>NUCLEOTIDE SEQUENCE [LARGE SCALE GENOMIC DNA]</scope>
    <source>
        <strain evidence="2 3">CA85</strain>
    </source>
</reference>
<comment type="caution">
    <text evidence="2">The sequence shown here is derived from an EMBL/GenBank/DDBJ whole genome shotgun (WGS) entry which is preliminary data.</text>
</comment>
<dbReference type="Proteomes" id="UP000318053">
    <property type="component" value="Unassembled WGS sequence"/>
</dbReference>
<evidence type="ECO:0000313" key="3">
    <source>
        <dbReference type="Proteomes" id="UP000318053"/>
    </source>
</evidence>
<evidence type="ECO:0000313" key="2">
    <source>
        <dbReference type="EMBL" id="TWT64888.1"/>
    </source>
</evidence>
<dbReference type="AlphaFoldDB" id="A0A5C5XQI0"/>
<name>A0A5C5XQI0_9BACT</name>
<dbReference type="OrthoDB" id="9778801at2"/>
<gene>
    <name evidence="2" type="ORF">CA85_36730</name>
</gene>
<dbReference type="PANTHER" id="PTHR33973:SF4">
    <property type="entry name" value="OS07G0153300 PROTEIN"/>
    <property type="match status" value="1"/>
</dbReference>
<evidence type="ECO:0000256" key="1">
    <source>
        <dbReference type="SAM" id="MobiDB-lite"/>
    </source>
</evidence>
<organism evidence="2 3">
    <name type="scientific">Allorhodopirellula solitaria</name>
    <dbReference type="NCBI Taxonomy" id="2527987"/>
    <lineage>
        <taxon>Bacteria</taxon>
        <taxon>Pseudomonadati</taxon>
        <taxon>Planctomycetota</taxon>
        <taxon>Planctomycetia</taxon>
        <taxon>Pirellulales</taxon>
        <taxon>Pirellulaceae</taxon>
        <taxon>Allorhodopirellula</taxon>
    </lineage>
</organism>
<sequence length="274" mass="32247">MNITHSCLYEGTIRHRRFRDREHEFRFPLFFFYLDLDEVDRVFCAPPWLSTRRFSLVRYHRADFLGDPTLSLADAIRERVNHDTGIDFAGPVRMLAHLRYAGLVFNPISLYYCFHEDGETLAATVAEVTNTPWRERHSYVIPWRGVGRIQRHRCNKKLHVSPFLPMQLEYRWRLSQPSRQLSIHLEDHDRDGCLFDATMLLKRKPLTSRQLIKTLTRFPLMTSQVVGGIYWQAFRLWLKGTPFYPHPSGDSRRPPSAARQSINDRSGSLHDHQG</sequence>
<keyword evidence="3" id="KW-1185">Reference proteome</keyword>
<dbReference type="EMBL" id="SJPK01000009">
    <property type="protein sequence ID" value="TWT64888.1"/>
    <property type="molecule type" value="Genomic_DNA"/>
</dbReference>
<dbReference type="PANTHER" id="PTHR33973">
    <property type="entry name" value="OS07G0153300 PROTEIN"/>
    <property type="match status" value="1"/>
</dbReference>
<feature type="region of interest" description="Disordered" evidence="1">
    <location>
        <begin position="247"/>
        <end position="274"/>
    </location>
</feature>
<accession>A0A5C5XQI0</accession>
<evidence type="ECO:0008006" key="4">
    <source>
        <dbReference type="Google" id="ProtNLM"/>
    </source>
</evidence>